<evidence type="ECO:0000313" key="2">
    <source>
        <dbReference type="EMBL" id="CAF2144443.1"/>
    </source>
</evidence>
<evidence type="ECO:0000313" key="3">
    <source>
        <dbReference type="EMBL" id="CAF5171771.1"/>
    </source>
</evidence>
<feature type="region of interest" description="Disordered" evidence="1">
    <location>
        <begin position="1"/>
        <end position="44"/>
    </location>
</feature>
<reference evidence="2" key="1">
    <citation type="submission" date="2021-02" db="EMBL/GenBank/DDBJ databases">
        <authorList>
            <person name="Nowell W R."/>
        </authorList>
    </citation>
    <scope>NUCLEOTIDE SEQUENCE</scope>
</reference>
<dbReference type="EMBL" id="CAJOBI010312251">
    <property type="protein sequence ID" value="CAF5171771.1"/>
    <property type="molecule type" value="Genomic_DNA"/>
</dbReference>
<dbReference type="Proteomes" id="UP000676336">
    <property type="component" value="Unassembled WGS sequence"/>
</dbReference>
<gene>
    <name evidence="2" type="ORF">MBJ925_LOCUS30051</name>
    <name evidence="3" type="ORF">SMN809_LOCUS65888</name>
</gene>
<feature type="compositionally biased region" description="Polar residues" evidence="1">
    <location>
        <begin position="1"/>
        <end position="33"/>
    </location>
</feature>
<comment type="caution">
    <text evidence="2">The sequence shown here is derived from an EMBL/GenBank/DDBJ whole genome shotgun (WGS) entry which is preliminary data.</text>
</comment>
<name>A0A816XAB5_9BILA</name>
<dbReference type="Proteomes" id="UP000663824">
    <property type="component" value="Unassembled WGS sequence"/>
</dbReference>
<accession>A0A816XAB5</accession>
<feature type="non-terminal residue" evidence="2">
    <location>
        <position position="1"/>
    </location>
</feature>
<sequence>IRVSSEPLTTAMVSATRNSPKQTRSTHRSSSLGNDVVLWNKGTT</sequence>
<evidence type="ECO:0000256" key="1">
    <source>
        <dbReference type="SAM" id="MobiDB-lite"/>
    </source>
</evidence>
<evidence type="ECO:0000313" key="4">
    <source>
        <dbReference type="Proteomes" id="UP000663824"/>
    </source>
</evidence>
<organism evidence="2 4">
    <name type="scientific">Rotaria magnacalcarata</name>
    <dbReference type="NCBI Taxonomy" id="392030"/>
    <lineage>
        <taxon>Eukaryota</taxon>
        <taxon>Metazoa</taxon>
        <taxon>Spiralia</taxon>
        <taxon>Gnathifera</taxon>
        <taxon>Rotifera</taxon>
        <taxon>Eurotatoria</taxon>
        <taxon>Bdelloidea</taxon>
        <taxon>Philodinida</taxon>
        <taxon>Philodinidae</taxon>
        <taxon>Rotaria</taxon>
    </lineage>
</organism>
<protein>
    <submittedName>
        <fullName evidence="2">Uncharacterized protein</fullName>
    </submittedName>
</protein>
<dbReference type="AlphaFoldDB" id="A0A816XAB5"/>
<dbReference type="EMBL" id="CAJNRE010016229">
    <property type="protein sequence ID" value="CAF2144443.1"/>
    <property type="molecule type" value="Genomic_DNA"/>
</dbReference>
<proteinExistence type="predicted"/>